<organism evidence="2 3">
    <name type="scientific">Auraticoccus monumenti</name>
    <dbReference type="NCBI Taxonomy" id="675864"/>
    <lineage>
        <taxon>Bacteria</taxon>
        <taxon>Bacillati</taxon>
        <taxon>Actinomycetota</taxon>
        <taxon>Actinomycetes</taxon>
        <taxon>Propionibacteriales</taxon>
        <taxon>Propionibacteriaceae</taxon>
        <taxon>Auraticoccus</taxon>
    </lineage>
</organism>
<protein>
    <submittedName>
        <fullName evidence="2">Uncharacterized protein</fullName>
    </submittedName>
</protein>
<dbReference type="Proteomes" id="UP000198546">
    <property type="component" value="Chromosome i"/>
</dbReference>
<proteinExistence type="predicted"/>
<sequence>MFNACPAAEAVELAQINQAKRDDAARKAGTPTATHHRSWFARHRSEFTD</sequence>
<dbReference type="EMBL" id="LT629688">
    <property type="protein sequence ID" value="SDD40775.1"/>
    <property type="molecule type" value="Genomic_DNA"/>
</dbReference>
<feature type="region of interest" description="Disordered" evidence="1">
    <location>
        <begin position="20"/>
        <end position="49"/>
    </location>
</feature>
<name>A0A1G6UJT1_9ACTN</name>
<evidence type="ECO:0000256" key="1">
    <source>
        <dbReference type="SAM" id="MobiDB-lite"/>
    </source>
</evidence>
<dbReference type="AlphaFoldDB" id="A0A1G6UJT1"/>
<gene>
    <name evidence="2" type="ORF">SAMN04489747_0887</name>
</gene>
<evidence type="ECO:0000313" key="2">
    <source>
        <dbReference type="EMBL" id="SDD40775.1"/>
    </source>
</evidence>
<dbReference type="RefSeq" id="WP_157676970.1">
    <property type="nucleotide sequence ID" value="NZ_LT629688.1"/>
</dbReference>
<accession>A0A1G6UJT1</accession>
<evidence type="ECO:0000313" key="3">
    <source>
        <dbReference type="Proteomes" id="UP000198546"/>
    </source>
</evidence>
<reference evidence="2 3" key="1">
    <citation type="submission" date="2016-10" db="EMBL/GenBank/DDBJ databases">
        <authorList>
            <person name="de Groot N.N."/>
        </authorList>
    </citation>
    <scope>NUCLEOTIDE SEQUENCE [LARGE SCALE GENOMIC DNA]</scope>
    <source>
        <strain evidence="2 3">MON 2.2</strain>
    </source>
</reference>
<keyword evidence="3" id="KW-1185">Reference proteome</keyword>
<dbReference type="STRING" id="675864.SAMN04489747_0887"/>